<dbReference type="InterPro" id="IPR025233">
    <property type="entry name" value="DUF4176"/>
</dbReference>
<evidence type="ECO:0000313" key="1">
    <source>
        <dbReference type="EMBL" id="MDY0404681.1"/>
    </source>
</evidence>
<organism evidence="1 2">
    <name type="scientific">Tigheibacillus jepli</name>
    <dbReference type="NCBI Taxonomy" id="3035914"/>
    <lineage>
        <taxon>Bacteria</taxon>
        <taxon>Bacillati</taxon>
        <taxon>Bacillota</taxon>
        <taxon>Bacilli</taxon>
        <taxon>Bacillales</taxon>
        <taxon>Bacillaceae</taxon>
        <taxon>Tigheibacillus</taxon>
    </lineage>
</organism>
<dbReference type="RefSeq" id="WP_306066873.1">
    <property type="nucleotide sequence ID" value="NZ_JAROCA020000001.1"/>
</dbReference>
<sequence>MLYSKKYLPVGSVIGLENDARRLMVIGRQLYSETNNVIRDYAAVSFPNGFIDAQEKFILFDNDDIAIVYHYGYVDEMEMELDRLLTEAESKKD</sequence>
<dbReference type="EMBL" id="JAROCA020000001">
    <property type="protein sequence ID" value="MDY0404681.1"/>
    <property type="molecule type" value="Genomic_DNA"/>
</dbReference>
<comment type="caution">
    <text evidence="1">The sequence shown here is derived from an EMBL/GenBank/DDBJ whole genome shotgun (WGS) entry which is preliminary data.</text>
</comment>
<protein>
    <submittedName>
        <fullName evidence="1">DUF4176 domain-containing protein</fullName>
    </submittedName>
</protein>
<gene>
    <name evidence="1" type="ORF">P5G51_004040</name>
</gene>
<dbReference type="Pfam" id="PF13780">
    <property type="entry name" value="DUF4176"/>
    <property type="match status" value="1"/>
</dbReference>
<dbReference type="Proteomes" id="UP001228376">
    <property type="component" value="Unassembled WGS sequence"/>
</dbReference>
<evidence type="ECO:0000313" key="2">
    <source>
        <dbReference type="Proteomes" id="UP001228376"/>
    </source>
</evidence>
<accession>A0ABU5CFA6</accession>
<reference evidence="1 2" key="1">
    <citation type="submission" date="2023-10" db="EMBL/GenBank/DDBJ databases">
        <title>179-bfca-hs.</title>
        <authorList>
            <person name="Miliotis G."/>
            <person name="Sengupta P."/>
            <person name="Hameed A."/>
            <person name="Chuvochina M."/>
            <person name="Mcdonagh F."/>
            <person name="Simpson A.C."/>
            <person name="Singh N.K."/>
            <person name="Rekha P.D."/>
            <person name="Raman K."/>
            <person name="Hugenholtz P."/>
            <person name="Venkateswaran K."/>
        </authorList>
    </citation>
    <scope>NUCLEOTIDE SEQUENCE [LARGE SCALE GENOMIC DNA]</scope>
    <source>
        <strain evidence="1 2">179-BFC-A-HS</strain>
    </source>
</reference>
<keyword evidence="2" id="KW-1185">Reference proteome</keyword>
<name>A0ABU5CFA6_9BACI</name>
<proteinExistence type="predicted"/>